<evidence type="ECO:0000256" key="2">
    <source>
        <dbReference type="ARBA" id="ARBA00023163"/>
    </source>
</evidence>
<comment type="caution">
    <text evidence="4">The sequence shown here is derived from an EMBL/GenBank/DDBJ whole genome shotgun (WGS) entry which is preliminary data.</text>
</comment>
<dbReference type="GO" id="GO:0003700">
    <property type="term" value="F:DNA-binding transcription factor activity"/>
    <property type="evidence" value="ECO:0007669"/>
    <property type="project" value="InterPro"/>
</dbReference>
<dbReference type="Gene3D" id="1.10.10.60">
    <property type="entry name" value="Homeodomain-like"/>
    <property type="match status" value="1"/>
</dbReference>
<dbReference type="InterPro" id="IPR018060">
    <property type="entry name" value="HTH_AraC"/>
</dbReference>
<gene>
    <name evidence="4" type="ORF">Dsi01nite_101860</name>
</gene>
<dbReference type="AlphaFoldDB" id="A0A919Q1F9"/>
<dbReference type="PROSITE" id="PS01124">
    <property type="entry name" value="HTH_ARAC_FAMILY_2"/>
    <property type="match status" value="1"/>
</dbReference>
<keyword evidence="1" id="KW-0805">Transcription regulation</keyword>
<dbReference type="EMBL" id="BONQ01000172">
    <property type="protein sequence ID" value="GIG52145.1"/>
    <property type="molecule type" value="Genomic_DNA"/>
</dbReference>
<dbReference type="SUPFAM" id="SSF46689">
    <property type="entry name" value="Homeodomain-like"/>
    <property type="match status" value="2"/>
</dbReference>
<dbReference type="RefSeq" id="WP_203853748.1">
    <property type="nucleotide sequence ID" value="NZ_BAAAVW010000038.1"/>
</dbReference>
<organism evidence="4 5">
    <name type="scientific">Dactylosporangium siamense</name>
    <dbReference type="NCBI Taxonomy" id="685454"/>
    <lineage>
        <taxon>Bacteria</taxon>
        <taxon>Bacillati</taxon>
        <taxon>Actinomycetota</taxon>
        <taxon>Actinomycetes</taxon>
        <taxon>Micromonosporales</taxon>
        <taxon>Micromonosporaceae</taxon>
        <taxon>Dactylosporangium</taxon>
    </lineage>
</organism>
<evidence type="ECO:0000259" key="3">
    <source>
        <dbReference type="PROSITE" id="PS01124"/>
    </source>
</evidence>
<evidence type="ECO:0000313" key="4">
    <source>
        <dbReference type="EMBL" id="GIG52145.1"/>
    </source>
</evidence>
<keyword evidence="2" id="KW-0804">Transcription</keyword>
<name>A0A919Q1F9_9ACTN</name>
<dbReference type="Pfam" id="PF12833">
    <property type="entry name" value="HTH_18"/>
    <property type="match status" value="1"/>
</dbReference>
<accession>A0A919Q1F9</accession>
<dbReference type="Proteomes" id="UP000660611">
    <property type="component" value="Unassembled WGS sequence"/>
</dbReference>
<evidence type="ECO:0000313" key="5">
    <source>
        <dbReference type="Proteomes" id="UP000660611"/>
    </source>
</evidence>
<protein>
    <recommendedName>
        <fullName evidence="3">HTH araC/xylS-type domain-containing protein</fullName>
    </recommendedName>
</protein>
<evidence type="ECO:0000256" key="1">
    <source>
        <dbReference type="ARBA" id="ARBA00023015"/>
    </source>
</evidence>
<sequence>MRLAPLRMADPVHRRLIGVLADQVVALPDAPLQLPAPLDPRAVALATILQDDPGDTSSVSVLAHRVGASRRSLERVFRTDTGMTVGQWRRRLRMLEALRLLAAGMTATAAGARVGYATPSAFGAAFRAELGATPAHWFSQ</sequence>
<dbReference type="GO" id="GO:0043565">
    <property type="term" value="F:sequence-specific DNA binding"/>
    <property type="evidence" value="ECO:0007669"/>
    <property type="project" value="InterPro"/>
</dbReference>
<feature type="domain" description="HTH araC/xylS-type" evidence="3">
    <location>
        <begin position="43"/>
        <end position="140"/>
    </location>
</feature>
<keyword evidence="5" id="KW-1185">Reference proteome</keyword>
<proteinExistence type="predicted"/>
<dbReference type="PANTHER" id="PTHR11019">
    <property type="entry name" value="HTH-TYPE TRANSCRIPTIONAL REGULATOR NIMR"/>
    <property type="match status" value="1"/>
</dbReference>
<dbReference type="InterPro" id="IPR009057">
    <property type="entry name" value="Homeodomain-like_sf"/>
</dbReference>
<dbReference type="PANTHER" id="PTHR11019:SF199">
    <property type="entry name" value="HTH-TYPE TRANSCRIPTIONAL REGULATOR NIMR"/>
    <property type="match status" value="1"/>
</dbReference>
<dbReference type="SMART" id="SM00342">
    <property type="entry name" value="HTH_ARAC"/>
    <property type="match status" value="1"/>
</dbReference>
<reference evidence="4" key="1">
    <citation type="submission" date="2021-01" db="EMBL/GenBank/DDBJ databases">
        <title>Whole genome shotgun sequence of Dactylosporangium siamense NBRC 106093.</title>
        <authorList>
            <person name="Komaki H."/>
            <person name="Tamura T."/>
        </authorList>
    </citation>
    <scope>NUCLEOTIDE SEQUENCE</scope>
    <source>
        <strain evidence="4">NBRC 106093</strain>
    </source>
</reference>